<keyword evidence="8 13" id="KW-0479">Metal-binding</keyword>
<dbReference type="PANTHER" id="PTHR11130">
    <property type="entry name" value="GLUTATHIONE SYNTHETASE"/>
    <property type="match status" value="1"/>
</dbReference>
<dbReference type="GO" id="GO:0004363">
    <property type="term" value="F:glutathione synthase activity"/>
    <property type="evidence" value="ECO:0007669"/>
    <property type="project" value="UniProtKB-UniRule"/>
</dbReference>
<comment type="cofactor">
    <cofactor evidence="13 15">
        <name>Mg(2+)</name>
        <dbReference type="ChEBI" id="CHEBI:18420"/>
    </cofactor>
    <text evidence="13 15">Binds 1 Mg(2+) ion per subunit.</text>
</comment>
<evidence type="ECO:0000256" key="13">
    <source>
        <dbReference type="PIRNR" id="PIRNR001558"/>
    </source>
</evidence>
<feature type="binding site" evidence="14">
    <location>
        <position position="300"/>
    </location>
    <ligand>
        <name>ATP</name>
        <dbReference type="ChEBI" id="CHEBI:30616"/>
    </ligand>
</feature>
<dbReference type="InterPro" id="IPR004887">
    <property type="entry name" value="GSH_synth_subst-bd"/>
</dbReference>
<gene>
    <name evidence="17" type="primary">107369769</name>
</gene>
<feature type="domain" description="Glutathione synthase substrate-binding" evidence="16">
    <location>
        <begin position="197"/>
        <end position="297"/>
    </location>
</feature>
<evidence type="ECO:0000256" key="8">
    <source>
        <dbReference type="ARBA" id="ARBA00022723"/>
    </source>
</evidence>
<dbReference type="PIRSF" id="PIRSF001558">
    <property type="entry name" value="GSHase"/>
    <property type="match status" value="1"/>
</dbReference>
<comment type="catalytic activity">
    <reaction evidence="12">
        <text>gamma-L-glutamyl-L-cysteine + glycine + ATP = glutathione + ADP + phosphate + H(+)</text>
        <dbReference type="Rhea" id="RHEA:13557"/>
        <dbReference type="ChEBI" id="CHEBI:15378"/>
        <dbReference type="ChEBI" id="CHEBI:30616"/>
        <dbReference type="ChEBI" id="CHEBI:43474"/>
        <dbReference type="ChEBI" id="CHEBI:57305"/>
        <dbReference type="ChEBI" id="CHEBI:57925"/>
        <dbReference type="ChEBI" id="CHEBI:58173"/>
        <dbReference type="ChEBI" id="CHEBI:456216"/>
        <dbReference type="EC" id="6.3.2.3"/>
    </reaction>
    <physiologicalReaction direction="left-to-right" evidence="12">
        <dbReference type="Rhea" id="RHEA:13558"/>
    </physiologicalReaction>
</comment>
<keyword evidence="10 13" id="KW-0067">ATP-binding</keyword>
<comment type="similarity">
    <text evidence="2 13">Belongs to the eukaryotic GSH synthase family.</text>
</comment>
<evidence type="ECO:0000256" key="14">
    <source>
        <dbReference type="PIRSR" id="PIRSR001558-1"/>
    </source>
</evidence>
<dbReference type="eggNOG" id="KOG0021">
    <property type="taxonomic scope" value="Eukaryota"/>
</dbReference>
<feature type="binding site" evidence="14">
    <location>
        <position position="457"/>
    </location>
    <ligand>
        <name>ATP</name>
        <dbReference type="ChEBI" id="CHEBI:30616"/>
    </ligand>
</feature>
<dbReference type="GO" id="GO:0005829">
    <property type="term" value="C:cytosol"/>
    <property type="evidence" value="ECO:0007669"/>
    <property type="project" value="TreeGrafter"/>
</dbReference>
<dbReference type="InterPro" id="IPR014042">
    <property type="entry name" value="Glutathione_synthase_a-hlx"/>
</dbReference>
<dbReference type="Gene3D" id="3.30.1490.80">
    <property type="match status" value="1"/>
</dbReference>
<dbReference type="Gene3D" id="3.40.50.1760">
    <property type="entry name" value="Glutathione synthase, substrate-binding domain superfamily, eukaryotic"/>
    <property type="match status" value="1"/>
</dbReference>
<reference evidence="18" key="1">
    <citation type="submission" date="2011-08" db="EMBL/GenBank/DDBJ databases">
        <authorList>
            <person name="Rombauts S."/>
        </authorList>
    </citation>
    <scope>NUCLEOTIDE SEQUENCE</scope>
    <source>
        <strain evidence="18">London</strain>
    </source>
</reference>
<dbReference type="PANTHER" id="PTHR11130:SF0">
    <property type="entry name" value="GLUTATHIONE SYNTHETASE"/>
    <property type="match status" value="1"/>
</dbReference>
<protein>
    <recommendedName>
        <fullName evidence="5 13">Glutathione synthetase</fullName>
        <shortName evidence="13">GSH-S</shortName>
        <ecNumber evidence="4 13">6.3.2.3</ecNumber>
    </recommendedName>
</protein>
<feature type="binding site" evidence="14">
    <location>
        <position position="122"/>
    </location>
    <ligand>
        <name>substrate</name>
    </ligand>
</feature>
<dbReference type="UniPathway" id="UPA00142">
    <property type="reaction ID" value="UER00210"/>
</dbReference>
<feature type="binding site" evidence="14">
    <location>
        <begin position="392"/>
        <end position="395"/>
    </location>
    <ligand>
        <name>ATP</name>
        <dbReference type="ChEBI" id="CHEBI:30616"/>
    </ligand>
</feature>
<comment type="pathway">
    <text evidence="1 13">Sulfur metabolism; glutathione biosynthesis; glutathione from L-cysteine and L-glutamate: step 2/2.</text>
</comment>
<dbReference type="GO" id="GO:0005524">
    <property type="term" value="F:ATP binding"/>
    <property type="evidence" value="ECO:0007669"/>
    <property type="project" value="UniProtKB-UniRule"/>
</dbReference>
<feature type="binding site" evidence="15">
    <location>
        <position position="140"/>
    </location>
    <ligand>
        <name>Mg(2+)</name>
        <dbReference type="ChEBI" id="CHEBI:18420"/>
    </ligand>
</feature>
<keyword evidence="9 13" id="KW-0547">Nucleotide-binding</keyword>
<dbReference type="InterPro" id="IPR014049">
    <property type="entry name" value="Glutathione_synthase_N_euk"/>
</dbReference>
<name>T1L2V9_TETUR</name>
<dbReference type="FunFam" id="3.40.50.1760:FF:000001">
    <property type="entry name" value="Glutathione synthetase"/>
    <property type="match status" value="1"/>
</dbReference>
<keyword evidence="6 13" id="KW-0436">Ligase</keyword>
<evidence type="ECO:0000313" key="17">
    <source>
        <dbReference type="EnsemblMetazoa" id="tetur34g00580.1"/>
    </source>
</evidence>
<evidence type="ECO:0000256" key="9">
    <source>
        <dbReference type="ARBA" id="ARBA00022741"/>
    </source>
</evidence>
<reference evidence="17" key="2">
    <citation type="submission" date="2015-06" db="UniProtKB">
        <authorList>
            <consortium name="EnsemblMetazoa"/>
        </authorList>
    </citation>
    <scope>IDENTIFICATION</scope>
</reference>
<feature type="binding site" evidence="14">
    <location>
        <position position="138"/>
    </location>
    <ligand>
        <name>ATP</name>
        <dbReference type="ChEBI" id="CHEBI:30616"/>
    </ligand>
</feature>
<dbReference type="HOGENOM" id="CLU_025152_2_1_1"/>
<feature type="binding site" evidence="15">
    <location>
        <position position="362"/>
    </location>
    <ligand>
        <name>Mg(2+)</name>
        <dbReference type="ChEBI" id="CHEBI:18420"/>
    </ligand>
</feature>
<dbReference type="InterPro" id="IPR016185">
    <property type="entry name" value="PreATP-grasp_dom_sf"/>
</dbReference>
<dbReference type="SUPFAM" id="SSF52440">
    <property type="entry name" value="PreATP-grasp domain"/>
    <property type="match status" value="1"/>
</dbReference>
<sequence length="473" mass="53779">MESCVPKLTDATLDQLEKDAKEFALTTGIGCRSIDLPNDNCLQSLRFTLFPSPFPLKWCLLAQRIQQGINLMMHRISYDKQFLEESLADVIRVDSFTRSLYEIYLKVSQDVKASKLNLGIFRSDYMLNKEPEVLRQVEINAISVSFAGLAPAISELHHYVNNKVTSDIKHEQPKINTCDFVASSLIKAWEVYGKKEAIIVFIVEQRTFNICDQKAIEIQLFRKRPDILVKRKQFSDISKDCLDENNILRVDGKEVAVVYYRTGYVPVDYPDEKSWEARLLLERSKAIKCPSIKYQLAGVKKFQQILTDKNILKRFIRPEEGLDELYGTFAAIYHLSDTPEGNKSLEMGLKNPEKFVLKPQREGGGNNYYGSDIVTKLSEIRKSDERNAYILMELIDAVPVTNYGVDYKSSLKSRNFVKDTIISELGIFGSILADGEQVYCNEEGGYLLRSKRVNDTEAGIAAGAGFLDAPYLF</sequence>
<dbReference type="Gene3D" id="1.10.1080.10">
    <property type="entry name" value="Glutathione Synthetase, Chain A, domain 3"/>
    <property type="match status" value="1"/>
</dbReference>
<evidence type="ECO:0000256" key="7">
    <source>
        <dbReference type="ARBA" id="ARBA00022684"/>
    </source>
</evidence>
<dbReference type="GO" id="GO:0043295">
    <property type="term" value="F:glutathione binding"/>
    <property type="evidence" value="ECO:0007669"/>
    <property type="project" value="UniProtKB-UniRule"/>
</dbReference>
<evidence type="ECO:0000256" key="2">
    <source>
        <dbReference type="ARBA" id="ARBA00010385"/>
    </source>
</evidence>
<evidence type="ECO:0000256" key="3">
    <source>
        <dbReference type="ARBA" id="ARBA00011738"/>
    </source>
</evidence>
<keyword evidence="11 13" id="KW-0460">Magnesium</keyword>
<dbReference type="OrthoDB" id="2020073at2759"/>
<feature type="binding site" evidence="14">
    <location>
        <position position="424"/>
    </location>
    <ligand>
        <name>ATP</name>
        <dbReference type="ChEBI" id="CHEBI:30616"/>
    </ligand>
</feature>
<dbReference type="Pfam" id="PF03199">
    <property type="entry name" value="GSH_synthase"/>
    <property type="match status" value="1"/>
</dbReference>
<dbReference type="OMA" id="NGLVMYP"/>
<feature type="binding site" evidence="14">
    <location>
        <position position="449"/>
    </location>
    <ligand>
        <name>substrate</name>
    </ligand>
</feature>
<evidence type="ECO:0000256" key="4">
    <source>
        <dbReference type="ARBA" id="ARBA00012214"/>
    </source>
</evidence>
<comment type="subunit">
    <text evidence="3">Homodimer.</text>
</comment>
<feature type="binding site" evidence="14">
    <location>
        <position position="213"/>
    </location>
    <ligand>
        <name>substrate</name>
    </ligand>
</feature>
<dbReference type="Pfam" id="PF03917">
    <property type="entry name" value="GSH_synth_ATP"/>
    <property type="match status" value="1"/>
</dbReference>
<dbReference type="EC" id="6.3.2.3" evidence="4 13"/>
<accession>T1L2V9</accession>
<dbReference type="EMBL" id="CAEY01000991">
    <property type="status" value="NOT_ANNOTATED_CDS"/>
    <property type="molecule type" value="Genomic_DNA"/>
</dbReference>
<dbReference type="GO" id="GO:0000287">
    <property type="term" value="F:magnesium ion binding"/>
    <property type="evidence" value="ECO:0007669"/>
    <property type="project" value="UniProtKB-UniRule"/>
</dbReference>
<feature type="binding site" evidence="14">
    <location>
        <position position="451"/>
    </location>
    <ligand>
        <name>ATP</name>
        <dbReference type="ChEBI" id="CHEBI:30616"/>
    </ligand>
</feature>
<dbReference type="InterPro" id="IPR014709">
    <property type="entry name" value="Glutathione_synthase_C_euk"/>
</dbReference>
<dbReference type="AlphaFoldDB" id="T1L2V9"/>
<dbReference type="FunFam" id="3.30.1490.50:FF:000002">
    <property type="entry name" value="Glutathione synthetase"/>
    <property type="match status" value="1"/>
</dbReference>
<evidence type="ECO:0000259" key="16">
    <source>
        <dbReference type="Pfam" id="PF03199"/>
    </source>
</evidence>
<dbReference type="Proteomes" id="UP000015104">
    <property type="component" value="Unassembled WGS sequence"/>
</dbReference>
<proteinExistence type="inferred from homology"/>
<dbReference type="NCBIfam" id="TIGR01986">
    <property type="entry name" value="glut_syn_euk"/>
    <property type="match status" value="1"/>
</dbReference>
<evidence type="ECO:0000256" key="10">
    <source>
        <dbReference type="ARBA" id="ARBA00022840"/>
    </source>
</evidence>
<feature type="binding site" evidence="14">
    <location>
        <position position="369"/>
    </location>
    <ligand>
        <name>ATP</name>
        <dbReference type="ChEBI" id="CHEBI:30616"/>
    </ligand>
</feature>
<dbReference type="Gene3D" id="3.30.1490.50">
    <property type="match status" value="1"/>
</dbReference>
<evidence type="ECO:0000256" key="11">
    <source>
        <dbReference type="ARBA" id="ARBA00022842"/>
    </source>
</evidence>
<evidence type="ECO:0000313" key="18">
    <source>
        <dbReference type="Proteomes" id="UP000015104"/>
    </source>
</evidence>
<dbReference type="Gene3D" id="3.30.470.20">
    <property type="entry name" value="ATP-grasp fold, B domain"/>
    <property type="match status" value="1"/>
</dbReference>
<feature type="binding site" evidence="15">
    <location>
        <position position="138"/>
    </location>
    <ligand>
        <name>Mg(2+)</name>
        <dbReference type="ChEBI" id="CHEBI:18420"/>
    </ligand>
</feature>
<dbReference type="KEGG" id="tut:107369769"/>
<dbReference type="InterPro" id="IPR037013">
    <property type="entry name" value="GSH-S_sub-bd_sf"/>
</dbReference>
<evidence type="ECO:0000256" key="5">
    <source>
        <dbReference type="ARBA" id="ARBA00020821"/>
    </source>
</evidence>
<dbReference type="STRING" id="32264.T1L2V9"/>
<evidence type="ECO:0000256" key="12">
    <source>
        <dbReference type="ARBA" id="ARBA00048871"/>
    </source>
</evidence>
<feature type="binding site" evidence="14">
    <location>
        <begin position="358"/>
        <end position="367"/>
    </location>
    <ligand>
        <name>ATP</name>
        <dbReference type="ChEBI" id="CHEBI:30616"/>
    </ligand>
</feature>
<keyword evidence="18" id="KW-1185">Reference proteome</keyword>
<keyword evidence="7 13" id="KW-0317">Glutathione biosynthesis</keyword>
<dbReference type="EnsemblMetazoa" id="tetur34g00580.1">
    <property type="protein sequence ID" value="tetur34g00580.1"/>
    <property type="gene ID" value="tetur34g00580"/>
</dbReference>
<organism evidence="17 18">
    <name type="scientific">Tetranychus urticae</name>
    <name type="common">Two-spotted spider mite</name>
    <dbReference type="NCBI Taxonomy" id="32264"/>
    <lineage>
        <taxon>Eukaryota</taxon>
        <taxon>Metazoa</taxon>
        <taxon>Ecdysozoa</taxon>
        <taxon>Arthropoda</taxon>
        <taxon>Chelicerata</taxon>
        <taxon>Arachnida</taxon>
        <taxon>Acari</taxon>
        <taxon>Acariformes</taxon>
        <taxon>Trombidiformes</taxon>
        <taxon>Prostigmata</taxon>
        <taxon>Eleutherengona</taxon>
        <taxon>Raphignathae</taxon>
        <taxon>Tetranychoidea</taxon>
        <taxon>Tetranychidae</taxon>
        <taxon>Tetranychus</taxon>
    </lineage>
</organism>
<evidence type="ECO:0000256" key="15">
    <source>
        <dbReference type="PIRSR" id="PIRSR001558-2"/>
    </source>
</evidence>
<dbReference type="InterPro" id="IPR005615">
    <property type="entry name" value="Glutathione_synthase"/>
</dbReference>
<evidence type="ECO:0000256" key="6">
    <source>
        <dbReference type="ARBA" id="ARBA00022598"/>
    </source>
</evidence>
<evidence type="ECO:0000256" key="1">
    <source>
        <dbReference type="ARBA" id="ARBA00004965"/>
    </source>
</evidence>
<dbReference type="SUPFAM" id="SSF56059">
    <property type="entry name" value="Glutathione synthetase ATP-binding domain-like"/>
    <property type="match status" value="1"/>
</dbReference>